<evidence type="ECO:0000256" key="4">
    <source>
        <dbReference type="ARBA" id="ARBA00022840"/>
    </source>
</evidence>
<gene>
    <name evidence="9" type="ORF">SAMN04488242_2908</name>
</gene>
<dbReference type="PROSITE" id="PS50893">
    <property type="entry name" value="ABC_TRANSPORTER_2"/>
    <property type="match status" value="1"/>
</dbReference>
<dbReference type="GO" id="GO:0005524">
    <property type="term" value="F:ATP binding"/>
    <property type="evidence" value="ECO:0007669"/>
    <property type="project" value="UniProtKB-KW"/>
</dbReference>
<evidence type="ECO:0000256" key="7">
    <source>
        <dbReference type="ARBA" id="ARBA00023136"/>
    </source>
</evidence>
<dbReference type="PANTHER" id="PTHR43166:SF30">
    <property type="entry name" value="METHIONINE IMPORT ATP-BINDING PROTEIN METN"/>
    <property type="match status" value="1"/>
</dbReference>
<keyword evidence="6" id="KW-0029">Amino-acid transport</keyword>
<keyword evidence="5" id="KW-1278">Translocase</keyword>
<organism evidence="9 10">
    <name type="scientific">Tessaracoccus oleiagri</name>
    <dbReference type="NCBI Taxonomy" id="686624"/>
    <lineage>
        <taxon>Bacteria</taxon>
        <taxon>Bacillati</taxon>
        <taxon>Actinomycetota</taxon>
        <taxon>Actinomycetes</taxon>
        <taxon>Propionibacteriales</taxon>
        <taxon>Propionibacteriaceae</taxon>
        <taxon>Tessaracoccus</taxon>
    </lineage>
</organism>
<keyword evidence="1" id="KW-0813">Transport</keyword>
<evidence type="ECO:0000256" key="2">
    <source>
        <dbReference type="ARBA" id="ARBA00022475"/>
    </source>
</evidence>
<dbReference type="Pfam" id="PF09383">
    <property type="entry name" value="NIL"/>
    <property type="match status" value="1"/>
</dbReference>
<dbReference type="SMART" id="SM00382">
    <property type="entry name" value="AAA"/>
    <property type="match status" value="1"/>
</dbReference>
<dbReference type="InterPro" id="IPR027417">
    <property type="entry name" value="P-loop_NTPase"/>
</dbReference>
<evidence type="ECO:0000259" key="8">
    <source>
        <dbReference type="PROSITE" id="PS50893"/>
    </source>
</evidence>
<dbReference type="AlphaFoldDB" id="A0A1G9N2V3"/>
<evidence type="ECO:0000313" key="9">
    <source>
        <dbReference type="EMBL" id="SDL80830.1"/>
    </source>
</evidence>
<evidence type="ECO:0000256" key="1">
    <source>
        <dbReference type="ARBA" id="ARBA00022448"/>
    </source>
</evidence>
<proteinExistence type="predicted"/>
<dbReference type="Gene3D" id="3.40.50.300">
    <property type="entry name" value="P-loop containing nucleotide triphosphate hydrolases"/>
    <property type="match status" value="1"/>
</dbReference>
<dbReference type="Gene3D" id="3.30.70.260">
    <property type="match status" value="1"/>
</dbReference>
<evidence type="ECO:0000256" key="6">
    <source>
        <dbReference type="ARBA" id="ARBA00022970"/>
    </source>
</evidence>
<keyword evidence="3" id="KW-0547">Nucleotide-binding</keyword>
<dbReference type="EMBL" id="FNGP01000006">
    <property type="protein sequence ID" value="SDL80830.1"/>
    <property type="molecule type" value="Genomic_DNA"/>
</dbReference>
<reference evidence="9 10" key="1">
    <citation type="submission" date="2016-10" db="EMBL/GenBank/DDBJ databases">
        <authorList>
            <person name="de Groot N.N."/>
        </authorList>
    </citation>
    <scope>NUCLEOTIDE SEQUENCE [LARGE SCALE GENOMIC DNA]</scope>
    <source>
        <strain evidence="9 10">CGMCC 1.9159</strain>
    </source>
</reference>
<keyword evidence="2" id="KW-1003">Cell membrane</keyword>
<feature type="domain" description="ABC transporter" evidence="8">
    <location>
        <begin position="2"/>
        <end position="240"/>
    </location>
</feature>
<dbReference type="Pfam" id="PF00005">
    <property type="entry name" value="ABC_tran"/>
    <property type="match status" value="1"/>
</dbReference>
<dbReference type="InterPro" id="IPR045865">
    <property type="entry name" value="ACT-like_dom_sf"/>
</dbReference>
<keyword evidence="7" id="KW-0472">Membrane</keyword>
<dbReference type="SUPFAM" id="SSF55021">
    <property type="entry name" value="ACT-like"/>
    <property type="match status" value="1"/>
</dbReference>
<dbReference type="PANTHER" id="PTHR43166">
    <property type="entry name" value="AMINO ACID IMPORT ATP-BINDING PROTEIN"/>
    <property type="match status" value="1"/>
</dbReference>
<accession>A0A1G9N2V3</accession>
<name>A0A1G9N2V3_9ACTN</name>
<dbReference type="SMART" id="SM00930">
    <property type="entry name" value="NIL"/>
    <property type="match status" value="1"/>
</dbReference>
<dbReference type="InterPro" id="IPR018449">
    <property type="entry name" value="NIL_domain"/>
</dbReference>
<sequence length="333" mass="35970">MITVTDLVKEYRTKRRFVRALDGVSLTVPQGTIHGIIGHSGAGKSTLVRCLAMLDRPTSGSIVIQDQDLTKATDANLRRARRRIGLVFQHANLFDSRTVVSNVAYPLEIAGEPKAQRMERARELLSLVGLSDAAEVYPSQLSGGMRQRVGIARALAVDPDVLLFDEPTSALDPRTTDEILELILKLRRPDLATIVITHEMHVVKKICDSVSLLEHGSIVESGPLTEVVSRLDGRLSQMLLGIPPHEDDVPGTLVDVLSRGAQANQPVVAHTSRLVGAELAIIAGSVEHLAGTTFSHLRIAVPEGTDARVVVEKLKEQGADAALTSELEEVVVP</sequence>
<evidence type="ECO:0000256" key="5">
    <source>
        <dbReference type="ARBA" id="ARBA00022967"/>
    </source>
</evidence>
<keyword evidence="4 9" id="KW-0067">ATP-binding</keyword>
<protein>
    <submittedName>
        <fullName evidence="9">D-methionine transport system ATP-binding protein</fullName>
    </submittedName>
</protein>
<dbReference type="SUPFAM" id="SSF52540">
    <property type="entry name" value="P-loop containing nucleoside triphosphate hydrolases"/>
    <property type="match status" value="1"/>
</dbReference>
<dbReference type="GO" id="GO:0016887">
    <property type="term" value="F:ATP hydrolysis activity"/>
    <property type="evidence" value="ECO:0007669"/>
    <property type="project" value="InterPro"/>
</dbReference>
<dbReference type="InterPro" id="IPR003439">
    <property type="entry name" value="ABC_transporter-like_ATP-bd"/>
</dbReference>
<dbReference type="InterPro" id="IPR017871">
    <property type="entry name" value="ABC_transporter-like_CS"/>
</dbReference>
<dbReference type="GO" id="GO:0006865">
    <property type="term" value="P:amino acid transport"/>
    <property type="evidence" value="ECO:0007669"/>
    <property type="project" value="UniProtKB-KW"/>
</dbReference>
<dbReference type="OrthoDB" id="4283894at2"/>
<dbReference type="RefSeq" id="WP_093253704.1">
    <property type="nucleotide sequence ID" value="NZ_FNGP01000006.1"/>
</dbReference>
<keyword evidence="10" id="KW-1185">Reference proteome</keyword>
<dbReference type="STRING" id="686624.SAMN04488242_2908"/>
<evidence type="ECO:0000256" key="3">
    <source>
        <dbReference type="ARBA" id="ARBA00022741"/>
    </source>
</evidence>
<dbReference type="InterPro" id="IPR003593">
    <property type="entry name" value="AAA+_ATPase"/>
</dbReference>
<dbReference type="Proteomes" id="UP000199475">
    <property type="component" value="Unassembled WGS sequence"/>
</dbReference>
<dbReference type="InterPro" id="IPR050086">
    <property type="entry name" value="MetN_ABC_transporter-like"/>
</dbReference>
<dbReference type="PROSITE" id="PS00211">
    <property type="entry name" value="ABC_TRANSPORTER_1"/>
    <property type="match status" value="1"/>
</dbReference>
<evidence type="ECO:0000313" key="10">
    <source>
        <dbReference type="Proteomes" id="UP000199475"/>
    </source>
</evidence>